<gene>
    <name evidence="2" type="ORF">GCM10011614_20710</name>
</gene>
<organism evidence="2 3">
    <name type="scientific">Novosphingobium colocasiae</name>
    <dbReference type="NCBI Taxonomy" id="1256513"/>
    <lineage>
        <taxon>Bacteria</taxon>
        <taxon>Pseudomonadati</taxon>
        <taxon>Pseudomonadota</taxon>
        <taxon>Alphaproteobacteria</taxon>
        <taxon>Sphingomonadales</taxon>
        <taxon>Sphingomonadaceae</taxon>
        <taxon>Novosphingobium</taxon>
    </lineage>
</organism>
<evidence type="ECO:0000313" key="2">
    <source>
        <dbReference type="EMBL" id="GGZ05569.1"/>
    </source>
</evidence>
<sequence length="161" mass="16311">MVVDGAPVGHDFAETTTMIVIAIIASLAAVGALCWLLFALSVSALPVMAGLSVSIWAHQAGTGIAGSVAVGLTVAGATLAIGRFLLIALRPTWLKIAVTLAFVAPAALAGYLATYGIVRHLMPSGFWQIALAAIGSVVVGAAAFTRMIATAELSDRPVRSA</sequence>
<evidence type="ECO:0000313" key="3">
    <source>
        <dbReference type="Proteomes" id="UP000648075"/>
    </source>
</evidence>
<keyword evidence="1" id="KW-0812">Transmembrane</keyword>
<comment type="caution">
    <text evidence="2">The sequence shown here is derived from an EMBL/GenBank/DDBJ whole genome shotgun (WGS) entry which is preliminary data.</text>
</comment>
<accession>A0A918PF69</accession>
<feature type="transmembrane region" description="Helical" evidence="1">
    <location>
        <begin position="93"/>
        <end position="113"/>
    </location>
</feature>
<dbReference type="Proteomes" id="UP000648075">
    <property type="component" value="Unassembled WGS sequence"/>
</dbReference>
<dbReference type="AlphaFoldDB" id="A0A918PF69"/>
<feature type="transmembrane region" description="Helical" evidence="1">
    <location>
        <begin position="125"/>
        <end position="149"/>
    </location>
</feature>
<reference evidence="2" key="2">
    <citation type="submission" date="2020-09" db="EMBL/GenBank/DDBJ databases">
        <authorList>
            <person name="Sun Q."/>
            <person name="Kim S."/>
        </authorList>
    </citation>
    <scope>NUCLEOTIDE SEQUENCE</scope>
    <source>
        <strain evidence="2">KCTC 32255</strain>
    </source>
</reference>
<feature type="transmembrane region" description="Helical" evidence="1">
    <location>
        <begin position="64"/>
        <end position="86"/>
    </location>
</feature>
<evidence type="ECO:0000256" key="1">
    <source>
        <dbReference type="SAM" id="Phobius"/>
    </source>
</evidence>
<keyword evidence="1" id="KW-0472">Membrane</keyword>
<keyword evidence="3" id="KW-1185">Reference proteome</keyword>
<proteinExistence type="predicted"/>
<name>A0A918PF69_9SPHN</name>
<feature type="transmembrane region" description="Helical" evidence="1">
    <location>
        <begin position="19"/>
        <end position="44"/>
    </location>
</feature>
<dbReference type="EMBL" id="BMZA01000006">
    <property type="protein sequence ID" value="GGZ05569.1"/>
    <property type="molecule type" value="Genomic_DNA"/>
</dbReference>
<evidence type="ECO:0008006" key="4">
    <source>
        <dbReference type="Google" id="ProtNLM"/>
    </source>
</evidence>
<keyword evidence="1" id="KW-1133">Transmembrane helix</keyword>
<reference evidence="2" key="1">
    <citation type="journal article" date="2014" name="Int. J. Syst. Evol. Microbiol.">
        <title>Complete genome sequence of Corynebacterium casei LMG S-19264T (=DSM 44701T), isolated from a smear-ripened cheese.</title>
        <authorList>
            <consortium name="US DOE Joint Genome Institute (JGI-PGF)"/>
            <person name="Walter F."/>
            <person name="Albersmeier A."/>
            <person name="Kalinowski J."/>
            <person name="Ruckert C."/>
        </authorList>
    </citation>
    <scope>NUCLEOTIDE SEQUENCE</scope>
    <source>
        <strain evidence="2">KCTC 32255</strain>
    </source>
</reference>
<protein>
    <recommendedName>
        <fullName evidence="4">DUF4175 domain-containing protein</fullName>
    </recommendedName>
</protein>